<evidence type="ECO:0000313" key="3">
    <source>
        <dbReference type="Proteomes" id="UP000309872"/>
    </source>
</evidence>
<dbReference type="OrthoDB" id="9935424at2"/>
<reference evidence="2 3" key="1">
    <citation type="submission" date="2019-04" db="EMBL/GenBank/DDBJ databases">
        <title>Sphingobacterium olei sp. nov., isolated from oil-contaminated soil.</title>
        <authorList>
            <person name="Liu B."/>
        </authorList>
    </citation>
    <scope>NUCLEOTIDE SEQUENCE [LARGE SCALE GENOMIC DNA]</scope>
    <source>
        <strain evidence="2 3">Y3L14</strain>
    </source>
</reference>
<organism evidence="2 3">
    <name type="scientific">Sphingobacterium alkalisoli</name>
    <dbReference type="NCBI Taxonomy" id="1874115"/>
    <lineage>
        <taxon>Bacteria</taxon>
        <taxon>Pseudomonadati</taxon>
        <taxon>Bacteroidota</taxon>
        <taxon>Sphingobacteriia</taxon>
        <taxon>Sphingobacteriales</taxon>
        <taxon>Sphingobacteriaceae</taxon>
        <taxon>Sphingobacterium</taxon>
    </lineage>
</organism>
<accession>A0A4U0GPI1</accession>
<evidence type="ECO:0000256" key="1">
    <source>
        <dbReference type="SAM" id="Phobius"/>
    </source>
</evidence>
<proteinExistence type="predicted"/>
<evidence type="ECO:0000313" key="2">
    <source>
        <dbReference type="EMBL" id="TJY60708.1"/>
    </source>
</evidence>
<keyword evidence="3" id="KW-1185">Reference proteome</keyword>
<dbReference type="RefSeq" id="WP_136823027.1">
    <property type="nucleotide sequence ID" value="NZ_BMJX01000011.1"/>
</dbReference>
<keyword evidence="1" id="KW-0812">Transmembrane</keyword>
<comment type="caution">
    <text evidence="2">The sequence shown here is derived from an EMBL/GenBank/DDBJ whole genome shotgun (WGS) entry which is preliminary data.</text>
</comment>
<gene>
    <name evidence="2" type="ORF">FAZ19_22485</name>
</gene>
<dbReference type="Proteomes" id="UP000309872">
    <property type="component" value="Unassembled WGS sequence"/>
</dbReference>
<keyword evidence="1" id="KW-0472">Membrane</keyword>
<protein>
    <submittedName>
        <fullName evidence="2">Uncharacterized protein</fullName>
    </submittedName>
</protein>
<keyword evidence="1" id="KW-1133">Transmembrane helix</keyword>
<dbReference type="EMBL" id="SUKA01000011">
    <property type="protein sequence ID" value="TJY60708.1"/>
    <property type="molecule type" value="Genomic_DNA"/>
</dbReference>
<sequence length="168" mass="20055">MKSGKIKISLIIIVSILMLYFLLSIMITRNGQFVHYHFPAQLSIENSIYNKNFLREIRPQKINVVDTVGYAKVRDQFEIYLCESYYYKSYGIFNLLRHRIDYENSVCLNVNFLGKEWLFIKYDNKRLIKARSSESFRNIYKLGTDVSVKIFDEDKNEIFEMEFLNLAK</sequence>
<feature type="transmembrane region" description="Helical" evidence="1">
    <location>
        <begin position="6"/>
        <end position="27"/>
    </location>
</feature>
<name>A0A4U0GPI1_9SPHI</name>
<dbReference type="AlphaFoldDB" id="A0A4U0GPI1"/>